<dbReference type="Gene3D" id="3.40.50.1820">
    <property type="entry name" value="alpha/beta hydrolase"/>
    <property type="match status" value="1"/>
</dbReference>
<proteinExistence type="predicted"/>
<dbReference type="PANTHER" id="PTHR46623">
    <property type="entry name" value="CARBOXYMETHYLENEBUTENOLIDASE-RELATED"/>
    <property type="match status" value="1"/>
</dbReference>
<dbReference type="InterPro" id="IPR051049">
    <property type="entry name" value="Dienelactone_hydrolase-like"/>
</dbReference>
<name>A0A1H0ENW2_9PSED</name>
<reference evidence="3" key="1">
    <citation type="submission" date="2016-10" db="EMBL/GenBank/DDBJ databases">
        <authorList>
            <person name="Varghese N."/>
            <person name="Submissions S."/>
        </authorList>
    </citation>
    <scope>NUCLEOTIDE SEQUENCE [LARGE SCALE GENOMIC DNA]</scope>
    <source>
        <strain evidence="3">JCM 21621</strain>
    </source>
</reference>
<evidence type="ECO:0000313" key="2">
    <source>
        <dbReference type="EMBL" id="SDN84006.1"/>
    </source>
</evidence>
<dbReference type="AlphaFoldDB" id="A0A1H0ENW2"/>
<sequence length="240" mass="25796">MSTTQGVRDSALTVTTPDGEFHAFVALPAATPAPVVVVIQEIFGINDDLKETCRTLAGQGYLAVCPDLFWRQEPGVSITDKTQAEWDKAIKLYQGFDVDNGVSDIIASIATALKRPDAVTRVGVVGFCLGGLLSYLTATRTKVDGAVSYYGVGIDQHLDEASNIKHGLLMHIAEEDEFVPPAARQKIVAKLGGNRQIEIHTYPGCNHAFARNGGVHYDDAAAKLANGRTAKFFEQHLKGA</sequence>
<dbReference type="InterPro" id="IPR002925">
    <property type="entry name" value="Dienelactn_hydro"/>
</dbReference>
<dbReference type="SUPFAM" id="SSF53474">
    <property type="entry name" value="alpha/beta-Hydrolases"/>
    <property type="match status" value="1"/>
</dbReference>
<dbReference type="InterPro" id="IPR029058">
    <property type="entry name" value="AB_hydrolase_fold"/>
</dbReference>
<gene>
    <name evidence="2" type="ORF">SAMN05216193_105255</name>
</gene>
<dbReference type="GO" id="GO:0016787">
    <property type="term" value="F:hydrolase activity"/>
    <property type="evidence" value="ECO:0007669"/>
    <property type="project" value="InterPro"/>
</dbReference>
<dbReference type="Pfam" id="PF01738">
    <property type="entry name" value="DLH"/>
    <property type="match status" value="1"/>
</dbReference>
<protein>
    <submittedName>
        <fullName evidence="2">Carboxymethylenebutenolidase</fullName>
    </submittedName>
</protein>
<feature type="domain" description="Dienelactone hydrolase" evidence="1">
    <location>
        <begin position="21"/>
        <end position="236"/>
    </location>
</feature>
<dbReference type="OrthoDB" id="9787933at2"/>
<organism evidence="2 3">
    <name type="scientific">Pseudomonas jinjuensis</name>
    <dbReference type="NCBI Taxonomy" id="198616"/>
    <lineage>
        <taxon>Bacteria</taxon>
        <taxon>Pseudomonadati</taxon>
        <taxon>Pseudomonadota</taxon>
        <taxon>Gammaproteobacteria</taxon>
        <taxon>Pseudomonadales</taxon>
        <taxon>Pseudomonadaceae</taxon>
        <taxon>Pseudomonas</taxon>
    </lineage>
</organism>
<evidence type="ECO:0000259" key="1">
    <source>
        <dbReference type="Pfam" id="PF01738"/>
    </source>
</evidence>
<accession>A0A1H0ENW2</accession>
<dbReference type="STRING" id="198616.SAMN05216193_105255"/>
<dbReference type="EMBL" id="FNIJ01000005">
    <property type="protein sequence ID" value="SDN84006.1"/>
    <property type="molecule type" value="Genomic_DNA"/>
</dbReference>
<dbReference type="RefSeq" id="WP_084315462.1">
    <property type="nucleotide sequence ID" value="NZ_FNIJ01000005.1"/>
</dbReference>
<dbReference type="Proteomes" id="UP000242957">
    <property type="component" value="Unassembled WGS sequence"/>
</dbReference>
<keyword evidence="3" id="KW-1185">Reference proteome</keyword>
<dbReference type="PANTHER" id="PTHR46623:SF6">
    <property type="entry name" value="ALPHA_BETA-HYDROLASES SUPERFAMILY PROTEIN"/>
    <property type="match status" value="1"/>
</dbReference>
<evidence type="ECO:0000313" key="3">
    <source>
        <dbReference type="Proteomes" id="UP000242957"/>
    </source>
</evidence>